<protein>
    <submittedName>
        <fullName evidence="2">Putative M16C family peptidase</fullName>
    </submittedName>
</protein>
<dbReference type="PANTHER" id="PTHR43016:SF13">
    <property type="entry name" value="PRESEQUENCE PROTEASE, MITOCHONDRIAL"/>
    <property type="match status" value="1"/>
</dbReference>
<dbReference type="Pfam" id="PF00675">
    <property type="entry name" value="Peptidase_M16"/>
    <property type="match status" value="1"/>
</dbReference>
<accession>A0A3P3XQQ4</accession>
<dbReference type="AlphaFoldDB" id="A0A3P3XQQ4"/>
<name>A0A3P3XQQ4_9SPIR</name>
<gene>
    <name evidence="2" type="ORF">SPIRO4BDMA_50130</name>
</gene>
<dbReference type="GO" id="GO:0016485">
    <property type="term" value="P:protein processing"/>
    <property type="evidence" value="ECO:0007669"/>
    <property type="project" value="TreeGrafter"/>
</dbReference>
<dbReference type="InterPro" id="IPR055130">
    <property type="entry name" value="PreP_C"/>
</dbReference>
<evidence type="ECO:0000259" key="1">
    <source>
        <dbReference type="SMART" id="SM01264"/>
    </source>
</evidence>
<dbReference type="SUPFAM" id="SSF63411">
    <property type="entry name" value="LuxS/MPP-like metallohydrolase"/>
    <property type="match status" value="4"/>
</dbReference>
<dbReference type="SMART" id="SM01264">
    <property type="entry name" value="M16C_associated"/>
    <property type="match status" value="1"/>
</dbReference>
<organism evidence="2">
    <name type="scientific">uncultured spirochete</name>
    <dbReference type="NCBI Taxonomy" id="156406"/>
    <lineage>
        <taxon>Bacteria</taxon>
        <taxon>Pseudomonadati</taxon>
        <taxon>Spirochaetota</taxon>
        <taxon>Spirochaetia</taxon>
        <taxon>Spirochaetales</taxon>
        <taxon>environmental samples</taxon>
    </lineage>
</organism>
<dbReference type="InterPro" id="IPR013578">
    <property type="entry name" value="Peptidase_M16C_assoc"/>
</dbReference>
<dbReference type="GO" id="GO:0004222">
    <property type="term" value="F:metalloendopeptidase activity"/>
    <property type="evidence" value="ECO:0007669"/>
    <property type="project" value="TreeGrafter"/>
</dbReference>
<dbReference type="InterPro" id="IPR011249">
    <property type="entry name" value="Metalloenz_LuxS/M16"/>
</dbReference>
<dbReference type="EMBL" id="FWDO01000005">
    <property type="protein sequence ID" value="SLM18615.1"/>
    <property type="molecule type" value="Genomic_DNA"/>
</dbReference>
<sequence length="1001" mass="110815">MPFVLQKETSVPELDSILRLYRHEPTGARLLSVINKDENKVFGVTFRTPPQRSDGVAHIIEHSVLCGSRKYPVKEPFVELMKGSLNTFLNAMTYPDKTCYPVASTNLKDFYNLIDVYLDAVFYPNLTKHTFMQEGWHYEVDPATKKLSYKGVVFNEMKGAYSDPDDQHDDLCRRSLYPDTPYGLDSGGDPLEIPSLTYEEFVGFHKKYYHPANSFIFFYGDDDPEKRLAMMDDWLTSFGQANIESLPSAQPEFSEPRHLEYRYQASEQDEPKAYTAINWALYEHGDPVLSMKASILFHILIGTPASPLRKALIESGLGEDLAGFGLSEELRKTAFSIGLKGVAPDKVGDVERLILSTLEELSRDGIDSDTIAASLNTIEFALREKNTGHFPRGLAIMLDGLNDWLYDKDPIESLSFAGPLEKVKKTAAENPRLFSELIDSLLLRNTHRTTVALLPSPDANREREEAEKTMLARAQAALDAQKLQEIERTAEMLKVLQDTPDSPEALATIPVLSLDDIPKEAPVLPSDPLDLGNGGAHGAPDEARAYYHELATSGILYLDLGFDFGALESKLLPYVSLLGRFLLEMGTEAENFVQLIQRVGMHTGGIRSTSVSATRWDDRKPAPWFFLRAKALPEKAAILAGILVDVLARARFDDRERVRQIVLEEKAQAEAMLVPASARIVGLRLRSRFNVADWASERLYGIEHLFFLRDLARRIEEDWPSVLDDMERVRGALISRDNLVVNVTSDRATLAASADAIARIAGALPARRALAAGGAVDSDMPWIDEALAACGVSDGSAPASPSGGLRPSLETLELPTQVNSVGMILPLRHLKKVAGGAYVASKYLDAVYLWGQVRVMGGAYGGYSSLDPASGLLMLLSYRDPNLERTIDVYRKVAAYLRSCEVPREEIQKSIIGTIGDVDAYQLPDAKGFNALMNELTGYTQETRQSIRDQILAADIGDFHRLGELIDEAARRSMIVALAAPERIGKALPALPSPIERLSVH</sequence>
<proteinExistence type="predicted"/>
<feature type="domain" description="Peptidase M16C associated" evidence="1">
    <location>
        <begin position="453"/>
        <end position="711"/>
    </location>
</feature>
<dbReference type="Pfam" id="PF22516">
    <property type="entry name" value="PreP_C"/>
    <property type="match status" value="1"/>
</dbReference>
<dbReference type="Pfam" id="PF08367">
    <property type="entry name" value="M16C_assoc"/>
    <property type="match status" value="1"/>
</dbReference>
<dbReference type="InterPro" id="IPR007863">
    <property type="entry name" value="Peptidase_M16_C"/>
</dbReference>
<dbReference type="PANTHER" id="PTHR43016">
    <property type="entry name" value="PRESEQUENCE PROTEASE"/>
    <property type="match status" value="1"/>
</dbReference>
<dbReference type="Pfam" id="PF05193">
    <property type="entry name" value="Peptidase_M16_C"/>
    <property type="match status" value="1"/>
</dbReference>
<dbReference type="FunFam" id="3.30.830.10:FF:000034">
    <property type="entry name" value="presequence protease 1, chloroplastic/mitochondrial"/>
    <property type="match status" value="1"/>
</dbReference>
<reference evidence="2" key="1">
    <citation type="submission" date="2017-02" db="EMBL/GenBank/DDBJ databases">
        <authorList>
            <person name="Regsiter A."/>
            <person name="William W."/>
        </authorList>
    </citation>
    <scope>NUCLEOTIDE SEQUENCE</scope>
    <source>
        <strain evidence="2">BdmA 4</strain>
    </source>
</reference>
<dbReference type="Gene3D" id="3.30.830.10">
    <property type="entry name" value="Metalloenzyme, LuxS/M16 peptidase-like"/>
    <property type="match status" value="4"/>
</dbReference>
<evidence type="ECO:0000313" key="2">
    <source>
        <dbReference type="EMBL" id="SLM18615.1"/>
    </source>
</evidence>
<dbReference type="InterPro" id="IPR011765">
    <property type="entry name" value="Pept_M16_N"/>
</dbReference>
<dbReference type="GO" id="GO:0046872">
    <property type="term" value="F:metal ion binding"/>
    <property type="evidence" value="ECO:0007669"/>
    <property type="project" value="InterPro"/>
</dbReference>